<dbReference type="GO" id="GO:0016020">
    <property type="term" value="C:membrane"/>
    <property type="evidence" value="ECO:0007669"/>
    <property type="project" value="InterPro"/>
</dbReference>
<keyword evidence="2" id="KW-1133">Transmembrane helix</keyword>
<organism evidence="3 4">
    <name type="scientific">Achlya hypogyna</name>
    <name type="common">Oomycete</name>
    <name type="synonym">Protoachlya hypogyna</name>
    <dbReference type="NCBI Taxonomy" id="1202772"/>
    <lineage>
        <taxon>Eukaryota</taxon>
        <taxon>Sar</taxon>
        <taxon>Stramenopiles</taxon>
        <taxon>Oomycota</taxon>
        <taxon>Saprolegniomycetes</taxon>
        <taxon>Saprolegniales</taxon>
        <taxon>Achlyaceae</taxon>
        <taxon>Achlya</taxon>
    </lineage>
</organism>
<feature type="transmembrane region" description="Helical" evidence="2">
    <location>
        <begin position="279"/>
        <end position="300"/>
    </location>
</feature>
<name>A0A1V9YRD1_ACHHY</name>
<reference evidence="3 4" key="1">
    <citation type="journal article" date="2014" name="Genome Biol. Evol.">
        <title>The secreted proteins of Achlya hypogyna and Thraustotheca clavata identify the ancestral oomycete secretome and reveal gene acquisitions by horizontal gene transfer.</title>
        <authorList>
            <person name="Misner I."/>
            <person name="Blouin N."/>
            <person name="Leonard G."/>
            <person name="Richards T.A."/>
            <person name="Lane C.E."/>
        </authorList>
    </citation>
    <scope>NUCLEOTIDE SEQUENCE [LARGE SCALE GENOMIC DNA]</scope>
    <source>
        <strain evidence="3 4">ATCC 48635</strain>
    </source>
</reference>
<dbReference type="GO" id="GO:0042910">
    <property type="term" value="F:xenobiotic transmembrane transporter activity"/>
    <property type="evidence" value="ECO:0007669"/>
    <property type="project" value="InterPro"/>
</dbReference>
<feature type="transmembrane region" description="Helical" evidence="2">
    <location>
        <begin position="165"/>
        <end position="193"/>
    </location>
</feature>
<feature type="transmembrane region" description="Helical" evidence="2">
    <location>
        <begin position="393"/>
        <end position="414"/>
    </location>
</feature>
<dbReference type="EMBL" id="JNBR01001401">
    <property type="protein sequence ID" value="OQR88220.1"/>
    <property type="molecule type" value="Genomic_DNA"/>
</dbReference>
<dbReference type="OrthoDB" id="77555at2759"/>
<dbReference type="Proteomes" id="UP000243579">
    <property type="component" value="Unassembled WGS sequence"/>
</dbReference>
<evidence type="ECO:0000256" key="1">
    <source>
        <dbReference type="ARBA" id="ARBA00010199"/>
    </source>
</evidence>
<feature type="transmembrane region" description="Helical" evidence="2">
    <location>
        <begin position="420"/>
        <end position="445"/>
    </location>
</feature>
<feature type="transmembrane region" description="Helical" evidence="2">
    <location>
        <begin position="199"/>
        <end position="221"/>
    </location>
</feature>
<feature type="transmembrane region" description="Helical" evidence="2">
    <location>
        <begin position="20"/>
        <end position="45"/>
    </location>
</feature>
<proteinExistence type="inferred from homology"/>
<keyword evidence="4" id="KW-1185">Reference proteome</keyword>
<dbReference type="AlphaFoldDB" id="A0A1V9YRD1"/>
<comment type="caution">
    <text evidence="3">The sequence shown here is derived from an EMBL/GenBank/DDBJ whole genome shotgun (WGS) entry which is preliminary data.</text>
</comment>
<gene>
    <name evidence="3" type="ORF">ACHHYP_07038</name>
</gene>
<dbReference type="Pfam" id="PF01554">
    <property type="entry name" value="MatE"/>
    <property type="match status" value="2"/>
</dbReference>
<feature type="transmembrane region" description="Helical" evidence="2">
    <location>
        <begin position="65"/>
        <end position="88"/>
    </location>
</feature>
<feature type="transmembrane region" description="Helical" evidence="2">
    <location>
        <begin position="360"/>
        <end position="381"/>
    </location>
</feature>
<dbReference type="GO" id="GO:0015297">
    <property type="term" value="F:antiporter activity"/>
    <property type="evidence" value="ECO:0007669"/>
    <property type="project" value="InterPro"/>
</dbReference>
<dbReference type="PANTHER" id="PTHR11206">
    <property type="entry name" value="MULTIDRUG RESISTANCE PROTEIN"/>
    <property type="match status" value="1"/>
</dbReference>
<sequence length="473" mass="49351">MERASAWAVPMRARVELQVLVELGGPLIVAVMSSVGLSLTELAVAGHLGTPEYTAVAFAQLVLDFTLVVFAQGFNKGLVALAAQAYGAHNHELIGQYTQLTAVGLTLLCAPIGLLWYSCCGLLGAAGVSARSVELAALYARASITGLWPRLMFDALAASFQAQQLAAPAAVASAVAVAGNAFLSVLLAFGLPAAGVPGLGLLGCAVAMVLTQYARLGGYLWHMHRTHATMALWHWRRPSHRHLRALVVVGAPLMLGELFENLQFQTMAVFAALLGETALAAHNTTLQVVFFFSSPIYGLHDAGVSRIGMYLGAGHADAAAYVSRVVLAAAVGTSVVVAGPWILARYAIGAIFSRDAEVGALIASVTLLAATGYIALSLFFYAMATLSAQARAVPIMTSFVCGAWFVGVPAAYVLSQWQGMGLLGIWSGMALGYAITTAIGVYYAGLSDWPKEAAKAVARSQTASVPEATPLLL</sequence>
<keyword evidence="2" id="KW-0812">Transmembrane</keyword>
<feature type="transmembrane region" description="Helical" evidence="2">
    <location>
        <begin position="100"/>
        <end position="124"/>
    </location>
</feature>
<dbReference type="InterPro" id="IPR002528">
    <property type="entry name" value="MATE_fam"/>
</dbReference>
<comment type="similarity">
    <text evidence="1">Belongs to the multi antimicrobial extrusion (MATE) (TC 2.A.66.1) family.</text>
</comment>
<dbReference type="STRING" id="1202772.A0A1V9YRD1"/>
<feature type="transmembrane region" description="Helical" evidence="2">
    <location>
        <begin position="321"/>
        <end position="348"/>
    </location>
</feature>
<accession>A0A1V9YRD1</accession>
<protein>
    <submittedName>
        <fullName evidence="3">Multidrug/Oligosaccharidyl-lipid/Polysaccharide (MOP) Flippase Superfamily</fullName>
    </submittedName>
</protein>
<evidence type="ECO:0000313" key="3">
    <source>
        <dbReference type="EMBL" id="OQR88220.1"/>
    </source>
</evidence>
<keyword evidence="2" id="KW-0472">Membrane</keyword>
<dbReference type="NCBIfam" id="TIGR00797">
    <property type="entry name" value="matE"/>
    <property type="match status" value="1"/>
</dbReference>
<evidence type="ECO:0000313" key="4">
    <source>
        <dbReference type="Proteomes" id="UP000243579"/>
    </source>
</evidence>
<evidence type="ECO:0000256" key="2">
    <source>
        <dbReference type="SAM" id="Phobius"/>
    </source>
</evidence>